<keyword evidence="1" id="KW-1133">Transmembrane helix</keyword>
<dbReference type="RefSeq" id="XP_051067147.1">
    <property type="nucleotide sequence ID" value="XM_051219405.1"/>
</dbReference>
<protein>
    <submittedName>
        <fullName evidence="2">Uncharacterized protein</fullName>
    </submittedName>
</protein>
<proteinExistence type="predicted"/>
<keyword evidence="1" id="KW-0472">Membrane</keyword>
<reference evidence="2" key="1">
    <citation type="journal article" date="2012" name="Nat. Genet.">
        <title>Whole-genome sequence of Schistosoma haematobium.</title>
        <authorList>
            <person name="Young N.D."/>
            <person name="Jex A.R."/>
            <person name="Li B."/>
            <person name="Liu S."/>
            <person name="Yang L."/>
            <person name="Xiong Z."/>
            <person name="Li Y."/>
            <person name="Cantacessi C."/>
            <person name="Hall R.S."/>
            <person name="Xu X."/>
            <person name="Chen F."/>
            <person name="Wu X."/>
            <person name="Zerlotini A."/>
            <person name="Oliveira G."/>
            <person name="Hofmann A."/>
            <person name="Zhang G."/>
            <person name="Fang X."/>
            <person name="Kang Y."/>
            <person name="Campbell B.E."/>
            <person name="Loukas A."/>
            <person name="Ranganathan S."/>
            <person name="Rollinson D."/>
            <person name="Rinaldi G."/>
            <person name="Brindley P.J."/>
            <person name="Yang H."/>
            <person name="Wang J."/>
            <person name="Wang J."/>
            <person name="Gasser R.B."/>
        </authorList>
    </citation>
    <scope>NUCLEOTIDE SEQUENCE</scope>
</reference>
<evidence type="ECO:0000313" key="2">
    <source>
        <dbReference type="EMBL" id="KAH9583947.1"/>
    </source>
</evidence>
<reference evidence="2" key="3">
    <citation type="submission" date="2021-06" db="EMBL/GenBank/DDBJ databases">
        <title>Chromosome-level genome assembly for S. haematobium.</title>
        <authorList>
            <person name="Stroehlein A.J."/>
        </authorList>
    </citation>
    <scope>NUCLEOTIDE SEQUENCE</scope>
</reference>
<dbReference type="Proteomes" id="UP000471633">
    <property type="component" value="Unassembled WGS sequence"/>
</dbReference>
<sequence length="137" mass="16178">MLAYTQSTYLIRFKYGIPAVLQVVQGCKRKARSGLKVSHFFKHNKHDIMKKKRSVATELVQRASSILPAFTDIFDEETFYIFFICLVILSFIIAFSIAKYFDVTIKDADYLKLTKRQKFKRHYSMNQQKEKNNKEAY</sequence>
<evidence type="ECO:0000313" key="3">
    <source>
        <dbReference type="Proteomes" id="UP000471633"/>
    </source>
</evidence>
<reference evidence="2" key="4">
    <citation type="journal article" date="2022" name="PLoS Pathog.">
        <title>Chromosome-level genome of Schistosoma haematobium underpins genome-wide explorations of molecular variation.</title>
        <authorList>
            <person name="Stroehlein A.J."/>
            <person name="Korhonen P.K."/>
            <person name="Lee V.V."/>
            <person name="Ralph S.A."/>
            <person name="Mentink-Kane M."/>
            <person name="You H."/>
            <person name="McManus D.P."/>
            <person name="Tchuente L.T."/>
            <person name="Stothard J.R."/>
            <person name="Kaur P."/>
            <person name="Dudchenko O."/>
            <person name="Aiden E.L."/>
            <person name="Yang B."/>
            <person name="Yang H."/>
            <person name="Emery A.M."/>
            <person name="Webster B.L."/>
            <person name="Brindley P.J."/>
            <person name="Rollinson D."/>
            <person name="Chang B.C.H."/>
            <person name="Gasser R.B."/>
            <person name="Young N.D."/>
        </authorList>
    </citation>
    <scope>NUCLEOTIDE SEQUENCE</scope>
</reference>
<accession>A0A922IPH3</accession>
<gene>
    <name evidence="2" type="ORF">MS3_00010998</name>
</gene>
<keyword evidence="3" id="KW-1185">Reference proteome</keyword>
<dbReference type="KEGG" id="shx:MS3_00010998"/>
<name>A0A922IPH3_SCHHA</name>
<dbReference type="AlphaFoldDB" id="A0A922IPH3"/>
<feature type="transmembrane region" description="Helical" evidence="1">
    <location>
        <begin position="79"/>
        <end position="98"/>
    </location>
</feature>
<organism evidence="2 3">
    <name type="scientific">Schistosoma haematobium</name>
    <name type="common">Blood fluke</name>
    <dbReference type="NCBI Taxonomy" id="6185"/>
    <lineage>
        <taxon>Eukaryota</taxon>
        <taxon>Metazoa</taxon>
        <taxon>Spiralia</taxon>
        <taxon>Lophotrochozoa</taxon>
        <taxon>Platyhelminthes</taxon>
        <taxon>Trematoda</taxon>
        <taxon>Digenea</taxon>
        <taxon>Strigeidida</taxon>
        <taxon>Schistosomatoidea</taxon>
        <taxon>Schistosomatidae</taxon>
        <taxon>Schistosoma</taxon>
    </lineage>
</organism>
<reference evidence="2" key="2">
    <citation type="journal article" date="2019" name="Gigascience">
        <title>High-quality Schistosoma haematobium genome achieved by single-molecule and long-range sequencing.</title>
        <authorList>
            <person name="Stroehlein A.J."/>
            <person name="Korhonen P.K."/>
            <person name="Chong T.M."/>
            <person name="Lim Y.L."/>
            <person name="Chan K.G."/>
            <person name="Webster B."/>
            <person name="Rollinson D."/>
            <person name="Brindley P.J."/>
            <person name="Gasser R.B."/>
            <person name="Young N.D."/>
        </authorList>
    </citation>
    <scope>NUCLEOTIDE SEQUENCE</scope>
</reference>
<keyword evidence="1" id="KW-0812">Transmembrane</keyword>
<comment type="caution">
    <text evidence="2">The sequence shown here is derived from an EMBL/GenBank/DDBJ whole genome shotgun (WGS) entry which is preliminary data.</text>
</comment>
<evidence type="ECO:0000256" key="1">
    <source>
        <dbReference type="SAM" id="Phobius"/>
    </source>
</evidence>
<dbReference type="CTD" id="24598485"/>
<dbReference type="GeneID" id="24598485"/>
<dbReference type="EMBL" id="AMPZ03000005">
    <property type="protein sequence ID" value="KAH9583947.1"/>
    <property type="molecule type" value="Genomic_DNA"/>
</dbReference>